<dbReference type="InterPro" id="IPR052159">
    <property type="entry name" value="Competence_DNA_uptake"/>
</dbReference>
<dbReference type="Pfam" id="PF00753">
    <property type="entry name" value="Lactamase_B"/>
    <property type="match status" value="1"/>
</dbReference>
<evidence type="ECO:0000256" key="2">
    <source>
        <dbReference type="SAM" id="Phobius"/>
    </source>
</evidence>
<dbReference type="PANTHER" id="PTHR30619">
    <property type="entry name" value="DNA INTERNALIZATION/COMPETENCE PROTEIN COMEC/REC2"/>
    <property type="match status" value="1"/>
</dbReference>
<keyword evidence="2" id="KW-0812">Transmembrane</keyword>
<feature type="region of interest" description="Disordered" evidence="1">
    <location>
        <begin position="233"/>
        <end position="252"/>
    </location>
</feature>
<dbReference type="PANTHER" id="PTHR30619:SF1">
    <property type="entry name" value="RECOMBINATION PROTEIN 2"/>
    <property type="match status" value="1"/>
</dbReference>
<evidence type="ECO:0000259" key="3">
    <source>
        <dbReference type="Pfam" id="PF00753"/>
    </source>
</evidence>
<organism evidence="4 5">
    <name type="scientific">Candidatus Gottesmanbacteria bacterium RIFCSPLOWO2_01_FULL_48_11</name>
    <dbReference type="NCBI Taxonomy" id="1798395"/>
    <lineage>
        <taxon>Bacteria</taxon>
        <taxon>Candidatus Gottesmaniibacteriota</taxon>
    </lineage>
</organism>
<name>A0A1F6AS78_9BACT</name>
<feature type="domain" description="Metallo-beta-lactamase" evidence="3">
    <location>
        <begin position="39"/>
        <end position="287"/>
    </location>
</feature>
<sequence>MFKLRVGYVISGIATGLILLFSFIATLPDGKLRIVFCDVGQGDAAYIRFPDGRDMLVDGGPNDKVLTCLGNHMPFWDRKINLVVLTHPQKDHMQGLISVLDRYSVDYFVRSEVGNDTEGYTKLVEVVERKKIAQKFVTTGERISVGSTGLTVLWPSTEQVAKAGDSARRPLAGLQGDALGSGVLGASIVGELNDYSVVLWLRYGDFDAILTGDADTRVEGEYMNLALDRARLPAPERPPATHGEALRAGSDGGQVEVLKVPHHGSKTGMTEAFLDWLNPELAVISVGKNSYGHPAEETIRQLRQKDSKILRTDEEGDIEVISDGKGWRLLPRL</sequence>
<dbReference type="AlphaFoldDB" id="A0A1F6AS78"/>
<dbReference type="CDD" id="cd07731">
    <property type="entry name" value="ComA-like_MBL-fold"/>
    <property type="match status" value="1"/>
</dbReference>
<evidence type="ECO:0000313" key="4">
    <source>
        <dbReference type="EMBL" id="OGG27540.1"/>
    </source>
</evidence>
<comment type="caution">
    <text evidence="4">The sequence shown here is derived from an EMBL/GenBank/DDBJ whole genome shotgun (WGS) entry which is preliminary data.</text>
</comment>
<proteinExistence type="predicted"/>
<keyword evidence="2" id="KW-0472">Membrane</keyword>
<gene>
    <name evidence="4" type="ORF">A3A64_02790</name>
</gene>
<dbReference type="Gene3D" id="3.60.15.10">
    <property type="entry name" value="Ribonuclease Z/Hydroxyacylglutathione hydrolase-like"/>
    <property type="match status" value="1"/>
</dbReference>
<protein>
    <recommendedName>
        <fullName evidence="3">Metallo-beta-lactamase domain-containing protein</fullName>
    </recommendedName>
</protein>
<dbReference type="EMBL" id="MFJY01000043">
    <property type="protein sequence ID" value="OGG27540.1"/>
    <property type="molecule type" value="Genomic_DNA"/>
</dbReference>
<evidence type="ECO:0000256" key="1">
    <source>
        <dbReference type="SAM" id="MobiDB-lite"/>
    </source>
</evidence>
<feature type="transmembrane region" description="Helical" evidence="2">
    <location>
        <begin position="6"/>
        <end position="27"/>
    </location>
</feature>
<dbReference type="InterPro" id="IPR036866">
    <property type="entry name" value="RibonucZ/Hydroxyglut_hydro"/>
</dbReference>
<evidence type="ECO:0000313" key="5">
    <source>
        <dbReference type="Proteomes" id="UP000178305"/>
    </source>
</evidence>
<reference evidence="4 5" key="1">
    <citation type="journal article" date="2016" name="Nat. Commun.">
        <title>Thousands of microbial genomes shed light on interconnected biogeochemical processes in an aquifer system.</title>
        <authorList>
            <person name="Anantharaman K."/>
            <person name="Brown C.T."/>
            <person name="Hug L.A."/>
            <person name="Sharon I."/>
            <person name="Castelle C.J."/>
            <person name="Probst A.J."/>
            <person name="Thomas B.C."/>
            <person name="Singh A."/>
            <person name="Wilkins M.J."/>
            <person name="Karaoz U."/>
            <person name="Brodie E.L."/>
            <person name="Williams K.H."/>
            <person name="Hubbard S.S."/>
            <person name="Banfield J.F."/>
        </authorList>
    </citation>
    <scope>NUCLEOTIDE SEQUENCE [LARGE SCALE GENOMIC DNA]</scope>
</reference>
<dbReference type="InterPro" id="IPR035681">
    <property type="entry name" value="ComA-like_MBL"/>
</dbReference>
<keyword evidence="2" id="KW-1133">Transmembrane helix</keyword>
<accession>A0A1F6AS78</accession>
<dbReference type="InterPro" id="IPR001279">
    <property type="entry name" value="Metallo-B-lactamas"/>
</dbReference>
<dbReference type="SUPFAM" id="SSF56281">
    <property type="entry name" value="Metallo-hydrolase/oxidoreductase"/>
    <property type="match status" value="1"/>
</dbReference>
<dbReference type="Proteomes" id="UP000178305">
    <property type="component" value="Unassembled WGS sequence"/>
</dbReference>